<comment type="caution">
    <text evidence="1">The sequence shown here is derived from an EMBL/GenBank/DDBJ whole genome shotgun (WGS) entry which is preliminary data.</text>
</comment>
<feature type="non-terminal residue" evidence="1">
    <location>
        <position position="1"/>
    </location>
</feature>
<evidence type="ECO:0000313" key="2">
    <source>
        <dbReference type="Proteomes" id="UP000287651"/>
    </source>
</evidence>
<dbReference type="Proteomes" id="UP000287651">
    <property type="component" value="Unassembled WGS sequence"/>
</dbReference>
<accession>A0A426XMF6</accession>
<evidence type="ECO:0000313" key="1">
    <source>
        <dbReference type="EMBL" id="RRT40654.1"/>
    </source>
</evidence>
<gene>
    <name evidence="1" type="ORF">B296_00058371</name>
</gene>
<reference evidence="1 2" key="1">
    <citation type="journal article" date="2014" name="Agronomy (Basel)">
        <title>A Draft Genome Sequence for Ensete ventricosum, the Drought-Tolerant Tree Against Hunger.</title>
        <authorList>
            <person name="Harrison J."/>
            <person name="Moore K.A."/>
            <person name="Paszkiewicz K."/>
            <person name="Jones T."/>
            <person name="Grant M."/>
            <person name="Ambacheew D."/>
            <person name="Muzemil S."/>
            <person name="Studholme D.J."/>
        </authorList>
    </citation>
    <scope>NUCLEOTIDE SEQUENCE [LARGE SCALE GENOMIC DNA]</scope>
</reference>
<organism evidence="1 2">
    <name type="scientific">Ensete ventricosum</name>
    <name type="common">Abyssinian banana</name>
    <name type="synonym">Musa ensete</name>
    <dbReference type="NCBI Taxonomy" id="4639"/>
    <lineage>
        <taxon>Eukaryota</taxon>
        <taxon>Viridiplantae</taxon>
        <taxon>Streptophyta</taxon>
        <taxon>Embryophyta</taxon>
        <taxon>Tracheophyta</taxon>
        <taxon>Spermatophyta</taxon>
        <taxon>Magnoliopsida</taxon>
        <taxon>Liliopsida</taxon>
        <taxon>Zingiberales</taxon>
        <taxon>Musaceae</taxon>
        <taxon>Ensete</taxon>
    </lineage>
</organism>
<protein>
    <submittedName>
        <fullName evidence="1">Uncharacterized protein</fullName>
    </submittedName>
</protein>
<dbReference type="EMBL" id="AMZH03019214">
    <property type="protein sequence ID" value="RRT40654.1"/>
    <property type="molecule type" value="Genomic_DNA"/>
</dbReference>
<sequence length="146" mass="15266">ITRTTPVPGTFDHPGPSYYGDVGGPPSMRFGMLSGYPSSLTLHRMRYGYGPPSGAPGPYSLLSPYGPTGPLGGSLSFSLCDDCLPFMGAAVYGYGPGHVMDAYGGPGPVMDGYGGPGPIMDRYGYGYRGSPMPVQSNFSKYIILGF</sequence>
<proteinExistence type="predicted"/>
<dbReference type="AlphaFoldDB" id="A0A426XMF6"/>
<name>A0A426XMF6_ENSVE</name>